<dbReference type="Proteomes" id="UP000661006">
    <property type="component" value="Unassembled WGS sequence"/>
</dbReference>
<dbReference type="Proteomes" id="UP001156613">
    <property type="component" value="Unassembled WGS sequence"/>
</dbReference>
<evidence type="ECO:0000313" key="4">
    <source>
        <dbReference type="Proteomes" id="UP001156613"/>
    </source>
</evidence>
<accession>A0A9Q2FLB5</accession>
<evidence type="ECO:0000313" key="2">
    <source>
        <dbReference type="EMBL" id="MBF0870356.1"/>
    </source>
</evidence>
<dbReference type="EMBL" id="JABCQN010000002">
    <property type="protein sequence ID" value="MBF0870356.1"/>
    <property type="molecule type" value="Genomic_DNA"/>
</dbReference>
<proteinExistence type="predicted"/>
<dbReference type="RefSeq" id="WP_061931965.1">
    <property type="nucleotide sequence ID" value="NZ_BEWO01000003.1"/>
</dbReference>
<dbReference type="AlphaFoldDB" id="A0A9Q2FLB5"/>
<protein>
    <submittedName>
        <fullName evidence="2">Uncharacterized protein</fullName>
    </submittedName>
</protein>
<keyword evidence="4" id="KW-1185">Reference proteome</keyword>
<reference evidence="1" key="5">
    <citation type="submission" date="2023-01" db="EMBL/GenBank/DDBJ databases">
        <title>Draft genome sequence of Gluconobacter japonicus strain NBRC 3271.</title>
        <authorList>
            <person name="Sun Q."/>
            <person name="Mori K."/>
        </authorList>
    </citation>
    <scope>NUCLEOTIDE SEQUENCE</scope>
    <source>
        <strain evidence="1">NBRC 3271</strain>
    </source>
</reference>
<reference evidence="2" key="4">
    <citation type="submission" date="2020-11" db="EMBL/GenBank/DDBJ databases">
        <title>Description of novel Gluconobacter species.</title>
        <authorList>
            <person name="Cleenwerck I."/>
            <person name="Cnockaert M."/>
            <person name="Borremans W."/>
            <person name="Wieme A.D."/>
            <person name="De Vuyst L."/>
            <person name="Vandamme P."/>
        </authorList>
    </citation>
    <scope>NUCLEOTIDE SEQUENCE</scope>
    <source>
        <strain evidence="2">R71697</strain>
    </source>
</reference>
<reference evidence="1" key="1">
    <citation type="journal article" date="2014" name="Int. J. Syst. Evol. Microbiol.">
        <title>Complete genome of a new Firmicutes species belonging to the dominant human colonic microbiota ('Ruminococcus bicirculans') reveals two chromosomes and a selective capacity to utilize plant glucans.</title>
        <authorList>
            <consortium name="NISC Comparative Sequencing Program"/>
            <person name="Wegmann U."/>
            <person name="Louis P."/>
            <person name="Goesmann A."/>
            <person name="Henrissat B."/>
            <person name="Duncan S.H."/>
            <person name="Flint H.J."/>
        </authorList>
    </citation>
    <scope>NUCLEOTIDE SEQUENCE</scope>
    <source>
        <strain evidence="1">NBRC 3271</strain>
    </source>
</reference>
<evidence type="ECO:0000313" key="3">
    <source>
        <dbReference type="Proteomes" id="UP000661006"/>
    </source>
</evidence>
<evidence type="ECO:0000313" key="1">
    <source>
        <dbReference type="EMBL" id="GLQ59210.1"/>
    </source>
</evidence>
<gene>
    <name evidence="1" type="ORF">GCM10010937_10130</name>
    <name evidence="2" type="ORF">HKD32_05710</name>
</gene>
<reference evidence="2" key="3">
    <citation type="submission" date="2020-04" db="EMBL/GenBank/DDBJ databases">
        <authorList>
            <person name="Sombolestani A."/>
        </authorList>
    </citation>
    <scope>NUCLEOTIDE SEQUENCE</scope>
    <source>
        <strain evidence="2">R71697</strain>
    </source>
</reference>
<comment type="caution">
    <text evidence="2">The sequence shown here is derived from an EMBL/GenBank/DDBJ whole genome shotgun (WGS) entry which is preliminary data.</text>
</comment>
<name>A0A9Q2FLB5_GLUJA</name>
<dbReference type="OrthoDB" id="7283284at2"/>
<dbReference type="GeneID" id="81474184"/>
<sequence length="139" mass="15888">MSFEILPGLRDIVQSWVVKKEVSLPPRRLTDEDIEVLAKASIETLKQRAVGELVLEWGSLQTLTASWIVQRQRGQIPFPLRFEEYRMFVELALKGLLTPVRVIEASQNPAEISDGMPQDSVLLDEDAFRFAREHLARCL</sequence>
<reference evidence="4" key="2">
    <citation type="journal article" date="2019" name="Int. J. Syst. Evol. Microbiol.">
        <title>The Global Catalogue of Microorganisms (GCM) 10K type strain sequencing project: providing services to taxonomists for standard genome sequencing and annotation.</title>
        <authorList>
            <consortium name="The Broad Institute Genomics Platform"/>
            <consortium name="The Broad Institute Genome Sequencing Center for Infectious Disease"/>
            <person name="Wu L."/>
            <person name="Ma J."/>
        </authorList>
    </citation>
    <scope>NUCLEOTIDE SEQUENCE [LARGE SCALE GENOMIC DNA]</scope>
    <source>
        <strain evidence="4">NBRC 3271</strain>
    </source>
</reference>
<organism evidence="2 3">
    <name type="scientific">Gluconobacter japonicus</name>
    <dbReference type="NCBI Taxonomy" id="376620"/>
    <lineage>
        <taxon>Bacteria</taxon>
        <taxon>Pseudomonadati</taxon>
        <taxon>Pseudomonadota</taxon>
        <taxon>Alphaproteobacteria</taxon>
        <taxon>Acetobacterales</taxon>
        <taxon>Acetobacteraceae</taxon>
        <taxon>Gluconobacter</taxon>
    </lineage>
</organism>
<dbReference type="EMBL" id="BSNT01000019">
    <property type="protein sequence ID" value="GLQ59210.1"/>
    <property type="molecule type" value="Genomic_DNA"/>
</dbReference>